<comment type="cofactor">
    <cofactor evidence="1">
        <name>heme</name>
        <dbReference type="ChEBI" id="CHEBI:30413"/>
    </cofactor>
</comment>
<feature type="region of interest" description="Disordered" evidence="12">
    <location>
        <begin position="120"/>
        <end position="171"/>
    </location>
</feature>
<comment type="subcellular location">
    <subcellularLocation>
        <location evidence="2">Membrane</location>
    </subcellularLocation>
</comment>
<keyword evidence="5" id="KW-0812">Transmembrane</keyword>
<dbReference type="PANTHER" id="PTHR47947">
    <property type="entry name" value="CYTOCHROME P450 82C3-RELATED"/>
    <property type="match status" value="1"/>
</dbReference>
<evidence type="ECO:0000256" key="11">
    <source>
        <dbReference type="ARBA" id="ARBA00023136"/>
    </source>
</evidence>
<reference evidence="15 16" key="1">
    <citation type="journal article" date="2021" name="Commun. Biol.">
        <title>The genome of Shorea leprosula (Dipterocarpaceae) highlights the ecological relevance of drought in aseasonal tropical rainforests.</title>
        <authorList>
            <person name="Ng K.K.S."/>
            <person name="Kobayashi M.J."/>
            <person name="Fawcett J.A."/>
            <person name="Hatakeyama M."/>
            <person name="Paape T."/>
            <person name="Ng C.H."/>
            <person name="Ang C.C."/>
            <person name="Tnah L.H."/>
            <person name="Lee C.T."/>
            <person name="Nishiyama T."/>
            <person name="Sese J."/>
            <person name="O'Brien M.J."/>
            <person name="Copetti D."/>
            <person name="Mohd Noor M.I."/>
            <person name="Ong R.C."/>
            <person name="Putra M."/>
            <person name="Sireger I.Z."/>
            <person name="Indrioko S."/>
            <person name="Kosugi Y."/>
            <person name="Izuno A."/>
            <person name="Isagi Y."/>
            <person name="Lee S.L."/>
            <person name="Shimizu K.K."/>
        </authorList>
    </citation>
    <scope>NUCLEOTIDE SEQUENCE [LARGE SCALE GENOMIC DNA]</scope>
    <source>
        <strain evidence="15">214</strain>
    </source>
</reference>
<evidence type="ECO:0000313" key="16">
    <source>
        <dbReference type="Proteomes" id="UP001054252"/>
    </source>
</evidence>
<keyword evidence="9" id="KW-0408">Iron</keyword>
<organism evidence="15 16">
    <name type="scientific">Rubroshorea leprosula</name>
    <dbReference type="NCBI Taxonomy" id="152421"/>
    <lineage>
        <taxon>Eukaryota</taxon>
        <taxon>Viridiplantae</taxon>
        <taxon>Streptophyta</taxon>
        <taxon>Embryophyta</taxon>
        <taxon>Tracheophyta</taxon>
        <taxon>Spermatophyta</taxon>
        <taxon>Magnoliopsida</taxon>
        <taxon>eudicotyledons</taxon>
        <taxon>Gunneridae</taxon>
        <taxon>Pentapetalae</taxon>
        <taxon>rosids</taxon>
        <taxon>malvids</taxon>
        <taxon>Malvales</taxon>
        <taxon>Dipterocarpaceae</taxon>
        <taxon>Rubroshorea</taxon>
    </lineage>
</organism>
<dbReference type="InterPro" id="IPR036396">
    <property type="entry name" value="Cyt_P450_sf"/>
</dbReference>
<sequence>MNMVRSLMSKNDLLKESWPKVVNWSVHILNRSPTSPLPNMTPREAWTRHRPAVDYFRSFGCIASAHVPNQKRSKLDDKGEKCIFLGVSDQSKAYRLYNPLTKKISVDFKNGEDLTMQNLEGQTQQTKGLTSADLEVSRQTTKESMPAKVELNTGESLSTTQELESRTSSQPQCKKRRPAWLEDYEVTNLPQDDVPVIHFALFANCDPLTYEEAIKEEKWQKAMEEEIGYKQEFGIDYQEVFAPVARMDTIRLVIALAAQNSWPIYQLDAKSAFLHRDLQEQEVSNKFQMKNCNSVTTPVDKGVKLVKDPRGRSMNSKLYKQIVGSLMYMAVTRLDIMHGRLLAYHWSLPPPRKAITSPHNSCNMVDKYGPIFTIKLGAYKALIVSDQQIAKECLTTNDKAFANRPKIVATEVIAYNNAMFGFAPYGPF</sequence>
<dbReference type="Pfam" id="PF25597">
    <property type="entry name" value="SH3_retrovirus"/>
    <property type="match status" value="1"/>
</dbReference>
<dbReference type="GO" id="GO:0016020">
    <property type="term" value="C:membrane"/>
    <property type="evidence" value="ECO:0007669"/>
    <property type="project" value="UniProtKB-SubCell"/>
</dbReference>
<dbReference type="GO" id="GO:0020037">
    <property type="term" value="F:heme binding"/>
    <property type="evidence" value="ECO:0007669"/>
    <property type="project" value="InterPro"/>
</dbReference>
<comment type="similarity">
    <text evidence="3">Belongs to the cytochrome P450 family.</text>
</comment>
<evidence type="ECO:0000256" key="5">
    <source>
        <dbReference type="ARBA" id="ARBA00022692"/>
    </source>
</evidence>
<feature type="domain" description="Reverse transcriptase Ty1/copia-type" evidence="13">
    <location>
        <begin position="214"/>
        <end position="281"/>
    </location>
</feature>
<evidence type="ECO:0000256" key="2">
    <source>
        <dbReference type="ARBA" id="ARBA00004370"/>
    </source>
</evidence>
<evidence type="ECO:0008006" key="17">
    <source>
        <dbReference type="Google" id="ProtNLM"/>
    </source>
</evidence>
<dbReference type="InterPro" id="IPR002401">
    <property type="entry name" value="Cyt_P450_E_grp-I"/>
</dbReference>
<proteinExistence type="inferred from homology"/>
<evidence type="ECO:0000256" key="12">
    <source>
        <dbReference type="SAM" id="MobiDB-lite"/>
    </source>
</evidence>
<dbReference type="InterPro" id="IPR057670">
    <property type="entry name" value="SH3_retrovirus"/>
</dbReference>
<feature type="domain" description="Retroviral polymerase SH3-like" evidence="14">
    <location>
        <begin position="61"/>
        <end position="106"/>
    </location>
</feature>
<accession>A0AAV5IZU3</accession>
<evidence type="ECO:0000256" key="8">
    <source>
        <dbReference type="ARBA" id="ARBA00023002"/>
    </source>
</evidence>
<evidence type="ECO:0000256" key="10">
    <source>
        <dbReference type="ARBA" id="ARBA00023033"/>
    </source>
</evidence>
<dbReference type="SUPFAM" id="SSF48264">
    <property type="entry name" value="Cytochrome P450"/>
    <property type="match status" value="1"/>
</dbReference>
<keyword evidence="11" id="KW-0472">Membrane</keyword>
<keyword evidence="10" id="KW-0503">Monooxygenase</keyword>
<keyword evidence="16" id="KW-1185">Reference proteome</keyword>
<dbReference type="InterPro" id="IPR050651">
    <property type="entry name" value="Plant_Cytochrome_P450_Monoox"/>
</dbReference>
<dbReference type="InterPro" id="IPR001128">
    <property type="entry name" value="Cyt_P450"/>
</dbReference>
<evidence type="ECO:0000256" key="3">
    <source>
        <dbReference type="ARBA" id="ARBA00010617"/>
    </source>
</evidence>
<feature type="compositionally biased region" description="Polar residues" evidence="12">
    <location>
        <begin position="120"/>
        <end position="129"/>
    </location>
</feature>
<dbReference type="Pfam" id="PF00067">
    <property type="entry name" value="p450"/>
    <property type="match status" value="1"/>
</dbReference>
<dbReference type="GO" id="GO:0004497">
    <property type="term" value="F:monooxygenase activity"/>
    <property type="evidence" value="ECO:0007669"/>
    <property type="project" value="UniProtKB-KW"/>
</dbReference>
<dbReference type="Pfam" id="PF07727">
    <property type="entry name" value="RVT_2"/>
    <property type="match status" value="1"/>
</dbReference>
<dbReference type="GO" id="GO:0016705">
    <property type="term" value="F:oxidoreductase activity, acting on paired donors, with incorporation or reduction of molecular oxygen"/>
    <property type="evidence" value="ECO:0007669"/>
    <property type="project" value="InterPro"/>
</dbReference>
<dbReference type="EMBL" id="BPVZ01000022">
    <property type="protein sequence ID" value="GKV04743.1"/>
    <property type="molecule type" value="Genomic_DNA"/>
</dbReference>
<evidence type="ECO:0000259" key="13">
    <source>
        <dbReference type="Pfam" id="PF07727"/>
    </source>
</evidence>
<comment type="caution">
    <text evidence="15">The sequence shown here is derived from an EMBL/GenBank/DDBJ whole genome shotgun (WGS) entry which is preliminary data.</text>
</comment>
<keyword evidence="4" id="KW-0349">Heme</keyword>
<dbReference type="Proteomes" id="UP001054252">
    <property type="component" value="Unassembled WGS sequence"/>
</dbReference>
<evidence type="ECO:0000256" key="9">
    <source>
        <dbReference type="ARBA" id="ARBA00023004"/>
    </source>
</evidence>
<name>A0AAV5IZU3_9ROSI</name>
<dbReference type="PANTHER" id="PTHR47947:SF26">
    <property type="entry name" value="CYTOCHROME P450"/>
    <property type="match status" value="1"/>
</dbReference>
<dbReference type="AlphaFoldDB" id="A0AAV5IZU3"/>
<evidence type="ECO:0000313" key="15">
    <source>
        <dbReference type="EMBL" id="GKV04743.1"/>
    </source>
</evidence>
<evidence type="ECO:0000256" key="1">
    <source>
        <dbReference type="ARBA" id="ARBA00001971"/>
    </source>
</evidence>
<protein>
    <recommendedName>
        <fullName evidence="17">Reverse transcriptase Ty1/copia-type domain-containing protein</fullName>
    </recommendedName>
</protein>
<keyword evidence="7" id="KW-1133">Transmembrane helix</keyword>
<feature type="compositionally biased region" description="Polar residues" evidence="12">
    <location>
        <begin position="153"/>
        <end position="171"/>
    </location>
</feature>
<dbReference type="InterPro" id="IPR013103">
    <property type="entry name" value="RVT_2"/>
</dbReference>
<keyword evidence="6" id="KW-0479">Metal-binding</keyword>
<gene>
    <name evidence="15" type="ORF">SLEP1_g16856</name>
</gene>
<keyword evidence="8" id="KW-0560">Oxidoreductase</keyword>
<evidence type="ECO:0000259" key="14">
    <source>
        <dbReference type="Pfam" id="PF25597"/>
    </source>
</evidence>
<evidence type="ECO:0000256" key="4">
    <source>
        <dbReference type="ARBA" id="ARBA00022617"/>
    </source>
</evidence>
<dbReference type="PRINTS" id="PR00463">
    <property type="entry name" value="EP450I"/>
</dbReference>
<dbReference type="Gene3D" id="1.10.630.10">
    <property type="entry name" value="Cytochrome P450"/>
    <property type="match status" value="1"/>
</dbReference>
<evidence type="ECO:0000256" key="6">
    <source>
        <dbReference type="ARBA" id="ARBA00022723"/>
    </source>
</evidence>
<dbReference type="GO" id="GO:0005506">
    <property type="term" value="F:iron ion binding"/>
    <property type="evidence" value="ECO:0007669"/>
    <property type="project" value="InterPro"/>
</dbReference>
<evidence type="ECO:0000256" key="7">
    <source>
        <dbReference type="ARBA" id="ARBA00022989"/>
    </source>
</evidence>